<sequence length="410" mass="43271">MLKRRVVVTGYGAVSPFGLGVRALWDGLVAGRSVVVADEHGLGEVGIRSRLCARVDDFPSREIPRQYRRTMSRMSQYAYLAAREALDISRLPESLLRGGRTGIVLGSTIGSVDGLEEFFRPFITTGRVDAVKSTLFFKVMNHSAASNLAQALGTTGPLLAPSAACATGCQALGIAAMLVVSGQADVVLCGGTDEHHPLTTATFDIMNAASTLYNDFPEKSPRPFDCARDGVVCSEGSGVLVLEALESAEKRGAPILAEFKGYGSNLDPGHIAHPSRESIAECLRLALQCAGMGPEEVDYVNAHATGTIQGDAAEGLAIEDVFGSRTPVSSLKGYFGHAMAASGSLESIVCLEMLREGLLLPTRNLDDPDPSCGAIEHVRQAICKPITTAVKNNFALGGVNAVAVFRSFIS</sequence>
<dbReference type="Gene3D" id="3.40.47.10">
    <property type="match status" value="1"/>
</dbReference>
<dbReference type="eggNOG" id="COG0304">
    <property type="taxonomic scope" value="Bacteria"/>
</dbReference>
<dbReference type="Pfam" id="PF00109">
    <property type="entry name" value="ketoacyl-synt"/>
    <property type="match status" value="1"/>
</dbReference>
<dbReference type="SUPFAM" id="SSF53901">
    <property type="entry name" value="Thiolase-like"/>
    <property type="match status" value="2"/>
</dbReference>
<accession>G7QB91</accession>
<name>G7QB91_9BACT</name>
<dbReference type="Proteomes" id="UP000004662">
    <property type="component" value="Chromosome"/>
</dbReference>
<dbReference type="CDD" id="cd00834">
    <property type="entry name" value="KAS_I_II"/>
    <property type="match status" value="1"/>
</dbReference>
<dbReference type="InterPro" id="IPR014030">
    <property type="entry name" value="Ketoacyl_synth_N"/>
</dbReference>
<dbReference type="RefSeq" id="WP_009182193.1">
    <property type="nucleotide sequence ID" value="NZ_CM001368.1"/>
</dbReference>
<keyword evidence="2 3" id="KW-0808">Transferase</keyword>
<evidence type="ECO:0000256" key="1">
    <source>
        <dbReference type="ARBA" id="ARBA00008467"/>
    </source>
</evidence>
<dbReference type="PROSITE" id="PS00606">
    <property type="entry name" value="KS3_1"/>
    <property type="match status" value="1"/>
</dbReference>
<evidence type="ECO:0000256" key="3">
    <source>
        <dbReference type="RuleBase" id="RU003694"/>
    </source>
</evidence>
<dbReference type="GO" id="GO:0004315">
    <property type="term" value="F:3-oxoacyl-[acyl-carrier-protein] synthase activity"/>
    <property type="evidence" value="ECO:0007669"/>
    <property type="project" value="UniProtKB-EC"/>
</dbReference>
<protein>
    <submittedName>
        <fullName evidence="5">Beta-ketoacyl-acyl-carrier-protein synthase I</fullName>
        <ecNumber evidence="5">2.3.1.41</ecNumber>
    </submittedName>
</protein>
<feature type="domain" description="Ketosynthase family 3 (KS3)" evidence="4">
    <location>
        <begin position="3"/>
        <end position="407"/>
    </location>
</feature>
<keyword evidence="6" id="KW-1185">Reference proteome</keyword>
<reference evidence="6" key="1">
    <citation type="journal article" date="2015" name="Genome Announc.">
        <title>High-Quality Draft Genome Sequence of Desulfovibrio carbinoliphilus FW-101-2B, an Organic Acid-Oxidizing Sulfate-Reducing Bacterium Isolated from Uranium(VI)-Contaminated Groundwater.</title>
        <authorList>
            <person name="Ramsay B.D."/>
            <person name="Hwang C."/>
            <person name="Woo H.L."/>
            <person name="Carroll S.L."/>
            <person name="Lucas S."/>
            <person name="Han J."/>
            <person name="Lapidus A.L."/>
            <person name="Cheng J.F."/>
            <person name="Goodwin L.A."/>
            <person name="Pitluck S."/>
            <person name="Peters L."/>
            <person name="Chertkov O."/>
            <person name="Held B."/>
            <person name="Detter J.C."/>
            <person name="Han C.S."/>
            <person name="Tapia R."/>
            <person name="Land M.L."/>
            <person name="Hauser L.J."/>
            <person name="Kyrpides N.C."/>
            <person name="Ivanova N.N."/>
            <person name="Mikhailova N."/>
            <person name="Pagani I."/>
            <person name="Woyke T."/>
            <person name="Arkin A.P."/>
            <person name="Dehal P."/>
            <person name="Chivian D."/>
            <person name="Criddle C.S."/>
            <person name="Wu W."/>
            <person name="Chakraborty R."/>
            <person name="Hazen T.C."/>
            <person name="Fields M.W."/>
        </authorList>
    </citation>
    <scope>NUCLEOTIDE SEQUENCE [LARGE SCALE GENOMIC DNA]</scope>
    <source>
        <strain evidence="6">FW-101-2B</strain>
    </source>
</reference>
<gene>
    <name evidence="5" type="ORF">DFW101_2830</name>
</gene>
<dbReference type="PANTHER" id="PTHR11712:SF325">
    <property type="entry name" value="3-OXOACYL-(ACYL-CARRIER-PROTEIN) SYNTHASE II FABF"/>
    <property type="match status" value="1"/>
</dbReference>
<dbReference type="GO" id="GO:0005829">
    <property type="term" value="C:cytosol"/>
    <property type="evidence" value="ECO:0007669"/>
    <property type="project" value="TreeGrafter"/>
</dbReference>
<dbReference type="InterPro" id="IPR016039">
    <property type="entry name" value="Thiolase-like"/>
</dbReference>
<organism evidence="5 6">
    <name type="scientific">Solidesulfovibrio carbinoliphilus subsp. oakridgensis</name>
    <dbReference type="NCBI Taxonomy" id="694327"/>
    <lineage>
        <taxon>Bacteria</taxon>
        <taxon>Pseudomonadati</taxon>
        <taxon>Thermodesulfobacteriota</taxon>
        <taxon>Desulfovibrionia</taxon>
        <taxon>Desulfovibrionales</taxon>
        <taxon>Desulfovibrionaceae</taxon>
        <taxon>Solidesulfovibrio</taxon>
    </lineage>
</organism>
<dbReference type="Pfam" id="PF02801">
    <property type="entry name" value="Ketoacyl-synt_C"/>
    <property type="match status" value="1"/>
</dbReference>
<evidence type="ECO:0000313" key="5">
    <source>
        <dbReference type="EMBL" id="EHJ48833.1"/>
    </source>
</evidence>
<evidence type="ECO:0000256" key="2">
    <source>
        <dbReference type="ARBA" id="ARBA00022679"/>
    </source>
</evidence>
<dbReference type="GO" id="GO:0006633">
    <property type="term" value="P:fatty acid biosynthetic process"/>
    <property type="evidence" value="ECO:0007669"/>
    <property type="project" value="InterPro"/>
</dbReference>
<dbReference type="InterPro" id="IPR020841">
    <property type="entry name" value="PKS_Beta-ketoAc_synthase_dom"/>
</dbReference>
<dbReference type="EMBL" id="CM001368">
    <property type="protein sequence ID" value="EHJ48833.1"/>
    <property type="molecule type" value="Genomic_DNA"/>
</dbReference>
<dbReference type="PANTHER" id="PTHR11712">
    <property type="entry name" value="POLYKETIDE SYNTHASE-RELATED"/>
    <property type="match status" value="1"/>
</dbReference>
<comment type="similarity">
    <text evidence="1 3">Belongs to the thiolase-like superfamily. Beta-ketoacyl-ACP synthases family.</text>
</comment>
<evidence type="ECO:0000259" key="4">
    <source>
        <dbReference type="PROSITE" id="PS52004"/>
    </source>
</evidence>
<dbReference type="SMART" id="SM00825">
    <property type="entry name" value="PKS_KS"/>
    <property type="match status" value="1"/>
</dbReference>
<dbReference type="PROSITE" id="PS52004">
    <property type="entry name" value="KS3_2"/>
    <property type="match status" value="1"/>
</dbReference>
<dbReference type="AlphaFoldDB" id="G7QB91"/>
<evidence type="ECO:0000313" key="6">
    <source>
        <dbReference type="Proteomes" id="UP000004662"/>
    </source>
</evidence>
<proteinExistence type="inferred from homology"/>
<dbReference type="InterPro" id="IPR018201">
    <property type="entry name" value="Ketoacyl_synth_AS"/>
</dbReference>
<dbReference type="OrthoDB" id="9808669at2"/>
<dbReference type="InterPro" id="IPR000794">
    <property type="entry name" value="Beta-ketoacyl_synthase"/>
</dbReference>
<dbReference type="STRING" id="694327.DFW101_2830"/>
<keyword evidence="5" id="KW-0012">Acyltransferase</keyword>
<dbReference type="EC" id="2.3.1.41" evidence="5"/>
<dbReference type="InterPro" id="IPR014031">
    <property type="entry name" value="Ketoacyl_synth_C"/>
</dbReference>
<dbReference type="HOGENOM" id="CLU_000022_69_2_7"/>